<dbReference type="Proteomes" id="UP001268683">
    <property type="component" value="Chromosome"/>
</dbReference>
<dbReference type="RefSeq" id="WP_310799023.1">
    <property type="nucleotide sequence ID" value="NZ_CP123872.1"/>
</dbReference>
<dbReference type="AlphaFoldDB" id="A0AA52H9Q9"/>
<protein>
    <submittedName>
        <fullName evidence="4">Polysaccharide biosynthesis/export family protein</fullName>
    </submittedName>
</protein>
<name>A0AA52H9Q9_9PROT</name>
<dbReference type="Gene3D" id="3.30.1950.10">
    <property type="entry name" value="wza like domain"/>
    <property type="match status" value="1"/>
</dbReference>
<dbReference type="PANTHER" id="PTHR33619">
    <property type="entry name" value="POLYSACCHARIDE EXPORT PROTEIN GFCE-RELATED"/>
    <property type="match status" value="1"/>
</dbReference>
<evidence type="ECO:0000259" key="3">
    <source>
        <dbReference type="Pfam" id="PF02563"/>
    </source>
</evidence>
<sequence length="570" mass="62710">MGKMSFSLKLIMMIGLAQLCGVMAQSVSAQAGFSQEDIKQFQAAQKKKKPKLKASLGSSEPEPIETTKALETGQNVFGHRLFNGAFSEQKFIGFNPDYTLSAGDSIILQMWGGFESQLNLTVDAQGNIFLPKIGPILVRGIKNKDLNAYITKAAAKTFKSNVGIYASLMAAEPVKIFVTGFVNKPGLYSGHSADSVLRFLDLAGGIDARRGSYIDIQLVRNGETKQVINLYDFILQGRMPQFQMFDGDTLLVKPLKGQIGVRGLAQNPYIYEFNRDKVKVADVLAYARPTSKATHVKINRNNREKEEVEYFALDELGSVSVSKGDVLELTSDKLPGTISIRVEGEHLSSQEHILPYGATLSDLMRKIKFGPHAVPGAIQLYRESNKVRQKERLMSQLRALESSVLTARSGTVEEAALRNQEAAMILQWVSRAKEIEMKGQVVLGKNADQQRILLEANDKIVIPAVSNLVHVNGDVMFPTSMAFNGERTPLDYINLAGGFVQKSGNSIVLILHQDGTFEKIAKVDSRKTDVLAGDEIIILPKVQTKYLQATKDITQVLYQIAVSAGVLLRI</sequence>
<dbReference type="EMBL" id="CP123872">
    <property type="protein sequence ID" value="WND03174.1"/>
    <property type="molecule type" value="Genomic_DNA"/>
</dbReference>
<dbReference type="InterPro" id="IPR049712">
    <property type="entry name" value="Poly_export"/>
</dbReference>
<keyword evidence="5" id="KW-1185">Reference proteome</keyword>
<gene>
    <name evidence="4" type="ORF">QGN29_02180</name>
</gene>
<feature type="domain" description="Polysaccharide export protein N-terminal" evidence="3">
    <location>
        <begin position="95"/>
        <end position="158"/>
    </location>
</feature>
<evidence type="ECO:0000256" key="1">
    <source>
        <dbReference type="ARBA" id="ARBA00022729"/>
    </source>
</evidence>
<dbReference type="Gene3D" id="3.10.560.10">
    <property type="entry name" value="Outer membrane lipoprotein wza domain like"/>
    <property type="match status" value="3"/>
</dbReference>
<dbReference type="Pfam" id="PF02563">
    <property type="entry name" value="Poly_export"/>
    <property type="match status" value="1"/>
</dbReference>
<keyword evidence="1 2" id="KW-0732">Signal</keyword>
<evidence type="ECO:0000256" key="2">
    <source>
        <dbReference type="SAM" id="SignalP"/>
    </source>
</evidence>
<dbReference type="GO" id="GO:0015159">
    <property type="term" value="F:polysaccharide transmembrane transporter activity"/>
    <property type="evidence" value="ECO:0007669"/>
    <property type="project" value="InterPro"/>
</dbReference>
<reference evidence="4" key="1">
    <citation type="submission" date="2023-04" db="EMBL/GenBank/DDBJ databases">
        <title>Complete genome sequence of Temperatibacter marinus.</title>
        <authorList>
            <person name="Rong J.-C."/>
            <person name="Yi M.-L."/>
            <person name="Zhao Q."/>
        </authorList>
    </citation>
    <scope>NUCLEOTIDE SEQUENCE</scope>
    <source>
        <strain evidence="4">NBRC 110045</strain>
    </source>
</reference>
<dbReference type="InterPro" id="IPR003715">
    <property type="entry name" value="Poly_export_N"/>
</dbReference>
<feature type="signal peptide" evidence="2">
    <location>
        <begin position="1"/>
        <end position="31"/>
    </location>
</feature>
<dbReference type="KEGG" id="tmk:QGN29_02180"/>
<feature type="chain" id="PRO_5041261602" evidence="2">
    <location>
        <begin position="32"/>
        <end position="570"/>
    </location>
</feature>
<proteinExistence type="predicted"/>
<evidence type="ECO:0000313" key="5">
    <source>
        <dbReference type="Proteomes" id="UP001268683"/>
    </source>
</evidence>
<evidence type="ECO:0000313" key="4">
    <source>
        <dbReference type="EMBL" id="WND03174.1"/>
    </source>
</evidence>
<dbReference type="PANTHER" id="PTHR33619:SF3">
    <property type="entry name" value="POLYSACCHARIDE EXPORT PROTEIN GFCE-RELATED"/>
    <property type="match status" value="1"/>
</dbReference>
<accession>A0AA52H9Q9</accession>
<organism evidence="4 5">
    <name type="scientific">Temperatibacter marinus</name>
    <dbReference type="NCBI Taxonomy" id="1456591"/>
    <lineage>
        <taxon>Bacteria</taxon>
        <taxon>Pseudomonadati</taxon>
        <taxon>Pseudomonadota</taxon>
        <taxon>Alphaproteobacteria</taxon>
        <taxon>Kordiimonadales</taxon>
        <taxon>Temperatibacteraceae</taxon>
        <taxon>Temperatibacter</taxon>
    </lineage>
</organism>